<dbReference type="GO" id="GO:0046872">
    <property type="term" value="F:metal ion binding"/>
    <property type="evidence" value="ECO:0007669"/>
    <property type="project" value="UniProtKB-KW"/>
</dbReference>
<organism evidence="8 9">
    <name type="scientific">Mycolicibacterium tokaiense</name>
    <dbReference type="NCBI Taxonomy" id="39695"/>
    <lineage>
        <taxon>Bacteria</taxon>
        <taxon>Bacillati</taxon>
        <taxon>Actinomycetota</taxon>
        <taxon>Actinomycetes</taxon>
        <taxon>Mycobacteriales</taxon>
        <taxon>Mycobacteriaceae</taxon>
        <taxon>Mycolicibacterium</taxon>
    </lineage>
</organism>
<dbReference type="Proteomes" id="UP000254978">
    <property type="component" value="Unassembled WGS sequence"/>
</dbReference>
<dbReference type="GO" id="GO:0051538">
    <property type="term" value="F:3 iron, 4 sulfur cluster binding"/>
    <property type="evidence" value="ECO:0007669"/>
    <property type="project" value="UniProtKB-KW"/>
</dbReference>
<evidence type="ECO:0000256" key="7">
    <source>
        <dbReference type="ARBA" id="ARBA00023291"/>
    </source>
</evidence>
<keyword evidence="2" id="KW-0813">Transport</keyword>
<dbReference type="EMBL" id="UGQT01000001">
    <property type="protein sequence ID" value="STZ56937.1"/>
    <property type="molecule type" value="Genomic_DNA"/>
</dbReference>
<evidence type="ECO:0000256" key="1">
    <source>
        <dbReference type="ARBA" id="ARBA00001927"/>
    </source>
</evidence>
<evidence type="ECO:0000313" key="8">
    <source>
        <dbReference type="EMBL" id="STZ56937.1"/>
    </source>
</evidence>
<dbReference type="PANTHER" id="PTHR36923:SF3">
    <property type="entry name" value="FERREDOXIN"/>
    <property type="match status" value="1"/>
</dbReference>
<evidence type="ECO:0000256" key="6">
    <source>
        <dbReference type="ARBA" id="ARBA00023014"/>
    </source>
</evidence>
<evidence type="ECO:0000256" key="4">
    <source>
        <dbReference type="ARBA" id="ARBA00022982"/>
    </source>
</evidence>
<comment type="cofactor">
    <cofactor evidence="1">
        <name>[3Fe-4S] cluster</name>
        <dbReference type="ChEBI" id="CHEBI:21137"/>
    </cofactor>
</comment>
<evidence type="ECO:0000256" key="3">
    <source>
        <dbReference type="ARBA" id="ARBA00022723"/>
    </source>
</evidence>
<dbReference type="PANTHER" id="PTHR36923">
    <property type="entry name" value="FERREDOXIN"/>
    <property type="match status" value="1"/>
</dbReference>
<keyword evidence="9" id="KW-1185">Reference proteome</keyword>
<evidence type="ECO:0000256" key="5">
    <source>
        <dbReference type="ARBA" id="ARBA00023004"/>
    </source>
</evidence>
<dbReference type="AlphaFoldDB" id="A0A378T9W4"/>
<gene>
    <name evidence="8" type="ORF">NCTC10821_00430</name>
</gene>
<dbReference type="Gene3D" id="3.30.70.20">
    <property type="match status" value="1"/>
</dbReference>
<evidence type="ECO:0000313" key="9">
    <source>
        <dbReference type="Proteomes" id="UP000254978"/>
    </source>
</evidence>
<evidence type="ECO:0000256" key="2">
    <source>
        <dbReference type="ARBA" id="ARBA00022448"/>
    </source>
</evidence>
<name>A0A378T9W4_9MYCO</name>
<keyword evidence="7" id="KW-0003">3Fe-4S</keyword>
<sequence>MRIEIDDELCELHGQCAAVAPQVFELTDDTVEYPREVPPDHEGPVRTAVKVCPQLAISLAEG</sequence>
<dbReference type="RefSeq" id="WP_115277352.1">
    <property type="nucleotide sequence ID" value="NZ_AP022600.1"/>
</dbReference>
<dbReference type="Pfam" id="PF13459">
    <property type="entry name" value="Fer4_15"/>
    <property type="match status" value="1"/>
</dbReference>
<keyword evidence="6" id="KW-0411">Iron-sulfur</keyword>
<keyword evidence="3" id="KW-0479">Metal-binding</keyword>
<dbReference type="SUPFAM" id="SSF54862">
    <property type="entry name" value="4Fe-4S ferredoxins"/>
    <property type="match status" value="1"/>
</dbReference>
<dbReference type="OrthoDB" id="3215519at2"/>
<proteinExistence type="predicted"/>
<reference evidence="8 9" key="1">
    <citation type="submission" date="2018-06" db="EMBL/GenBank/DDBJ databases">
        <authorList>
            <consortium name="Pathogen Informatics"/>
            <person name="Doyle S."/>
        </authorList>
    </citation>
    <scope>NUCLEOTIDE SEQUENCE [LARGE SCALE GENOMIC DNA]</scope>
    <source>
        <strain evidence="8 9">NCTC10821</strain>
    </source>
</reference>
<dbReference type="InterPro" id="IPR051269">
    <property type="entry name" value="Fe-S_cluster_ET"/>
</dbReference>
<protein>
    <submittedName>
        <fullName evidence="8">Ferredoxin</fullName>
    </submittedName>
</protein>
<keyword evidence="4" id="KW-0249">Electron transport</keyword>
<keyword evidence="5" id="KW-0408">Iron</keyword>
<accession>A0A378T9W4</accession>